<accession>A0ABR0SJ52</accession>
<evidence type="ECO:0000256" key="2">
    <source>
        <dbReference type="SAM" id="Phobius"/>
    </source>
</evidence>
<protein>
    <submittedName>
        <fullName evidence="3">Uncharacterized protein</fullName>
    </submittedName>
</protein>
<feature type="compositionally biased region" description="Low complexity" evidence="1">
    <location>
        <begin position="50"/>
        <end position="72"/>
    </location>
</feature>
<keyword evidence="4" id="KW-1185">Reference proteome</keyword>
<keyword evidence="2" id="KW-1133">Transmembrane helix</keyword>
<proteinExistence type="predicted"/>
<dbReference type="EMBL" id="JAVFKD010000012">
    <property type="protein sequence ID" value="KAK5992163.1"/>
    <property type="molecule type" value="Genomic_DNA"/>
</dbReference>
<evidence type="ECO:0000313" key="3">
    <source>
        <dbReference type="EMBL" id="KAK5992163.1"/>
    </source>
</evidence>
<feature type="region of interest" description="Disordered" evidence="1">
    <location>
        <begin position="50"/>
        <end position="165"/>
    </location>
</feature>
<gene>
    <name evidence="3" type="ORF">PT974_05563</name>
</gene>
<name>A0ABR0SJ52_9HYPO</name>
<reference evidence="3 4" key="1">
    <citation type="submission" date="2024-01" db="EMBL/GenBank/DDBJ databases">
        <title>Complete genome of Cladobotryum mycophilum ATHUM6906.</title>
        <authorList>
            <person name="Christinaki A.C."/>
            <person name="Myridakis A.I."/>
            <person name="Kouvelis V.N."/>
        </authorList>
    </citation>
    <scope>NUCLEOTIDE SEQUENCE [LARGE SCALE GENOMIC DNA]</scope>
    <source>
        <strain evidence="3 4">ATHUM6906</strain>
    </source>
</reference>
<comment type="caution">
    <text evidence="3">The sequence shown here is derived from an EMBL/GenBank/DDBJ whole genome shotgun (WGS) entry which is preliminary data.</text>
</comment>
<organism evidence="3 4">
    <name type="scientific">Cladobotryum mycophilum</name>
    <dbReference type="NCBI Taxonomy" id="491253"/>
    <lineage>
        <taxon>Eukaryota</taxon>
        <taxon>Fungi</taxon>
        <taxon>Dikarya</taxon>
        <taxon>Ascomycota</taxon>
        <taxon>Pezizomycotina</taxon>
        <taxon>Sordariomycetes</taxon>
        <taxon>Hypocreomycetidae</taxon>
        <taxon>Hypocreales</taxon>
        <taxon>Hypocreaceae</taxon>
        <taxon>Cladobotryum</taxon>
    </lineage>
</organism>
<sequence>MLRCQAAAAAAAAAACGAVTRRHVPFLLFLDALVFVTVFISHHTCALPTSLTSSSSSSSSSSWTLPCLSPPSQATTENPTLPPALVSGAGHDTRPTKPESETQTQLGRLELALDPEPELGPRDINSINHRRQEEEEAEVAASPTQQQTPPPYTPAVTPPPDQDSRLSAMGYRLTTYYECNTVAGQEHCGWHVPVVKAEAPMAKTDIRLVLAVISCIAGMFTWGLL</sequence>
<feature type="compositionally biased region" description="Pro residues" evidence="1">
    <location>
        <begin position="148"/>
        <end position="161"/>
    </location>
</feature>
<keyword evidence="2" id="KW-0812">Transmembrane</keyword>
<dbReference type="Proteomes" id="UP001338125">
    <property type="component" value="Unassembled WGS sequence"/>
</dbReference>
<feature type="transmembrane region" description="Helical" evidence="2">
    <location>
        <begin position="206"/>
        <end position="224"/>
    </location>
</feature>
<keyword evidence="2" id="KW-0472">Membrane</keyword>
<dbReference type="PROSITE" id="PS51257">
    <property type="entry name" value="PROKAR_LIPOPROTEIN"/>
    <property type="match status" value="1"/>
</dbReference>
<evidence type="ECO:0000256" key="1">
    <source>
        <dbReference type="SAM" id="MobiDB-lite"/>
    </source>
</evidence>
<evidence type="ECO:0000313" key="4">
    <source>
        <dbReference type="Proteomes" id="UP001338125"/>
    </source>
</evidence>
<feature type="compositionally biased region" description="Basic and acidic residues" evidence="1">
    <location>
        <begin position="91"/>
        <end position="100"/>
    </location>
</feature>